<proteinExistence type="predicted"/>
<sequence length="293" mass="34276">MRKKLLIALIICTKCLAALPPEGKTQMIIQGQISKPSKRMHILLDNKINIQKAIILLEDKLLKVGNTTYLTKQQKIHKQNKIYKAIKKLKEIENTIPDSKEEKIIISTIEQSVRENMSLGIQALLKENKLLNNRRERPIEAKIFSQFQFLKWRKKKTERLFIISPHIILTHYSKPQPGAKIISEKYVHYKKRTNISQMEFGITQGPWGVKYSFGISSGVKFNNGFLFMMQNFTDIDKKNPIKVYRANSKQLASVIKDNYDQGFSWQIGLFNYTTPKLRISLYRGVFFSLWRYF</sequence>
<feature type="signal peptide" evidence="1">
    <location>
        <begin position="1"/>
        <end position="17"/>
    </location>
</feature>
<gene>
    <name evidence="2" type="ORF">phytr_10810</name>
</gene>
<evidence type="ECO:0000313" key="3">
    <source>
        <dbReference type="Proteomes" id="UP000241762"/>
    </source>
</evidence>
<keyword evidence="3" id="KW-1185">Reference proteome</keyword>
<evidence type="ECO:0000256" key="1">
    <source>
        <dbReference type="SAM" id="SignalP"/>
    </source>
</evidence>
<protein>
    <submittedName>
        <fullName evidence="2">Uncharacterized protein</fullName>
    </submittedName>
</protein>
<organism evidence="2 3">
    <name type="scientific">Candidatus Phycorickettsia trachydisci</name>
    <dbReference type="NCBI Taxonomy" id="2115978"/>
    <lineage>
        <taxon>Bacteria</taxon>
        <taxon>Pseudomonadati</taxon>
        <taxon>Pseudomonadota</taxon>
        <taxon>Alphaproteobacteria</taxon>
        <taxon>Rickettsiales</taxon>
        <taxon>Rickettsiaceae</taxon>
        <taxon>Candidatus Phycorickettsia</taxon>
    </lineage>
</organism>
<dbReference type="KEGG" id="ptc:phytr_10810"/>
<name>A0A2P1P9R9_9RICK</name>
<dbReference type="RefSeq" id="WP_106874832.1">
    <property type="nucleotide sequence ID" value="NZ_CP027845.1"/>
</dbReference>
<accession>A0A2P1P9R9</accession>
<evidence type="ECO:0000313" key="2">
    <source>
        <dbReference type="EMBL" id="AVP88008.1"/>
    </source>
</evidence>
<dbReference type="EMBL" id="CP027845">
    <property type="protein sequence ID" value="AVP88008.1"/>
    <property type="molecule type" value="Genomic_DNA"/>
</dbReference>
<reference evidence="2 3" key="1">
    <citation type="submission" date="2018-03" db="EMBL/GenBank/DDBJ databases">
        <title>A gene transfer event suggests a long-term partnership between eustigmatophyte algae and a novel lineage of endosymbiotic bacteria.</title>
        <authorList>
            <person name="Yurchenko T."/>
            <person name="Sevcikova T."/>
            <person name="Pribyl P."/>
            <person name="El Karkouri K."/>
            <person name="Klimes V."/>
            <person name="Amaral R."/>
            <person name="Zbrankova V."/>
            <person name="Kim E."/>
            <person name="Raoult D."/>
            <person name="Santos L.M.A."/>
            <person name="Elias M."/>
        </authorList>
    </citation>
    <scope>NUCLEOTIDE SEQUENCE [LARGE SCALE GENOMIC DNA]</scope>
    <source>
        <strain evidence="2">CCALA 838</strain>
    </source>
</reference>
<feature type="chain" id="PRO_5015152214" evidence="1">
    <location>
        <begin position="18"/>
        <end position="293"/>
    </location>
</feature>
<dbReference type="Proteomes" id="UP000241762">
    <property type="component" value="Chromosome"/>
</dbReference>
<keyword evidence="1" id="KW-0732">Signal</keyword>
<dbReference type="AlphaFoldDB" id="A0A2P1P9R9"/>